<evidence type="ECO:0000256" key="1">
    <source>
        <dbReference type="SAM" id="SignalP"/>
    </source>
</evidence>
<organism evidence="2 3">
    <name type="scientific">Paenibacillus alvei</name>
    <name type="common">Bacillus alvei</name>
    <dbReference type="NCBI Taxonomy" id="44250"/>
    <lineage>
        <taxon>Bacteria</taxon>
        <taxon>Bacillati</taxon>
        <taxon>Bacillota</taxon>
        <taxon>Bacilli</taxon>
        <taxon>Bacillales</taxon>
        <taxon>Paenibacillaceae</taxon>
        <taxon>Paenibacillus</taxon>
    </lineage>
</organism>
<dbReference type="RefSeq" id="WP_268600546.1">
    <property type="nucleotide sequence ID" value="NZ_JAMDNP010000058.1"/>
</dbReference>
<name>A0ABT4H4P2_PAEAL</name>
<proteinExistence type="predicted"/>
<gene>
    <name evidence="2" type="ORF">M5X12_24135</name>
</gene>
<dbReference type="Proteomes" id="UP001527181">
    <property type="component" value="Unassembled WGS sequence"/>
</dbReference>
<feature type="signal peptide" evidence="1">
    <location>
        <begin position="1"/>
        <end position="25"/>
    </location>
</feature>
<keyword evidence="1" id="KW-0732">Signal</keyword>
<feature type="chain" id="PRO_5045603676" evidence="1">
    <location>
        <begin position="26"/>
        <end position="213"/>
    </location>
</feature>
<dbReference type="EMBL" id="JAMDNP010000058">
    <property type="protein sequence ID" value="MCY9763602.1"/>
    <property type="molecule type" value="Genomic_DNA"/>
</dbReference>
<keyword evidence="3" id="KW-1185">Reference proteome</keyword>
<comment type="caution">
    <text evidence="2">The sequence shown here is derived from an EMBL/GenBank/DDBJ whole genome shotgun (WGS) entry which is preliminary data.</text>
</comment>
<evidence type="ECO:0000313" key="3">
    <source>
        <dbReference type="Proteomes" id="UP001527181"/>
    </source>
</evidence>
<reference evidence="2 3" key="1">
    <citation type="submission" date="2022-05" db="EMBL/GenBank/DDBJ databases">
        <title>Genome Sequencing of Bee-Associated Microbes.</title>
        <authorList>
            <person name="Dunlap C."/>
        </authorList>
    </citation>
    <scope>NUCLEOTIDE SEQUENCE [LARGE SCALE GENOMIC DNA]</scope>
    <source>
        <strain evidence="2 3">NRRL B-04010</strain>
    </source>
</reference>
<protein>
    <submittedName>
        <fullName evidence="2">Uncharacterized protein</fullName>
    </submittedName>
</protein>
<evidence type="ECO:0000313" key="2">
    <source>
        <dbReference type="EMBL" id="MCY9763602.1"/>
    </source>
</evidence>
<sequence>MKRKWIGTLLSVSMAFSMFAPMAVAASESKRQAGSQNQGHMIEIGEDKFSMMGTTVKDADVRDIVPAEYLESAQIASDLKFIFEEASVKKDGKYVLNEGEIAQKFGSDNVATISAFVKLANGEQLTANNLKGVPHPEDGGFSTASWGSCVANQIIDFTGIGLLTGAMTEMIEKKLWDKLAVEIIKIIGKNAIKGGVVGLAASLAWFSVRCIGQ</sequence>
<accession>A0ABT4H4P2</accession>